<evidence type="ECO:0000259" key="2">
    <source>
        <dbReference type="SMART" id="SM00470"/>
    </source>
</evidence>
<reference evidence="3 4" key="1">
    <citation type="submission" date="2018-01" db="EMBL/GenBank/DDBJ databases">
        <title>Draft genome sequence of Paucibacter aquatile CR182 isolated from freshwater of the Nakdong River.</title>
        <authorList>
            <person name="Choi A."/>
            <person name="Chung E.J."/>
        </authorList>
    </citation>
    <scope>NUCLEOTIDE SEQUENCE [LARGE SCALE GENOMIC DNA]</scope>
    <source>
        <strain evidence="3 4">CR182</strain>
    </source>
</reference>
<dbReference type="GO" id="GO:0003677">
    <property type="term" value="F:DNA binding"/>
    <property type="evidence" value="ECO:0007669"/>
    <property type="project" value="InterPro"/>
</dbReference>
<evidence type="ECO:0000313" key="3">
    <source>
        <dbReference type="EMBL" id="PND37950.1"/>
    </source>
</evidence>
<dbReference type="PANTHER" id="PTHR33375:SF1">
    <property type="entry name" value="CHROMOSOME-PARTITIONING PROTEIN PARB-RELATED"/>
    <property type="match status" value="1"/>
</dbReference>
<dbReference type="EMBL" id="POSP01000003">
    <property type="protein sequence ID" value="PND37950.1"/>
    <property type="molecule type" value="Genomic_DNA"/>
</dbReference>
<dbReference type="InterPro" id="IPR037972">
    <property type="entry name" value="RepB_N"/>
</dbReference>
<dbReference type="InterPro" id="IPR050336">
    <property type="entry name" value="Chromosome_partition/occlusion"/>
</dbReference>
<dbReference type="GO" id="GO:0005694">
    <property type="term" value="C:chromosome"/>
    <property type="evidence" value="ECO:0007669"/>
    <property type="project" value="TreeGrafter"/>
</dbReference>
<dbReference type="Proteomes" id="UP000235916">
    <property type="component" value="Unassembled WGS sequence"/>
</dbReference>
<dbReference type="NCBIfam" id="TIGR00180">
    <property type="entry name" value="parB_part"/>
    <property type="match status" value="1"/>
</dbReference>
<name>A0A2N8KWX7_9BURK</name>
<dbReference type="Gene3D" id="1.10.10.2830">
    <property type="match status" value="1"/>
</dbReference>
<comment type="similarity">
    <text evidence="1">Belongs to the ParB family.</text>
</comment>
<dbReference type="Pfam" id="PF02195">
    <property type="entry name" value="ParB_N"/>
    <property type="match status" value="1"/>
</dbReference>
<proteinExistence type="inferred from homology"/>
<accession>A0A2N8KWX7</accession>
<dbReference type="SMART" id="SM00470">
    <property type="entry name" value="ParB"/>
    <property type="match status" value="1"/>
</dbReference>
<dbReference type="InterPro" id="IPR003115">
    <property type="entry name" value="ParB_N"/>
</dbReference>
<dbReference type="AlphaFoldDB" id="A0A2N8KWX7"/>
<organism evidence="3 4">
    <name type="scientific">Kinneretia aquatilis</name>
    <dbReference type="NCBI Taxonomy" id="2070761"/>
    <lineage>
        <taxon>Bacteria</taxon>
        <taxon>Pseudomonadati</taxon>
        <taxon>Pseudomonadota</taxon>
        <taxon>Betaproteobacteria</taxon>
        <taxon>Burkholderiales</taxon>
        <taxon>Sphaerotilaceae</taxon>
        <taxon>Roseateles</taxon>
    </lineage>
</organism>
<dbReference type="Gene3D" id="3.90.1530.30">
    <property type="match status" value="1"/>
</dbReference>
<dbReference type="SUPFAM" id="SSF109709">
    <property type="entry name" value="KorB DNA-binding domain-like"/>
    <property type="match status" value="1"/>
</dbReference>
<protein>
    <recommendedName>
        <fullName evidence="2">ParB-like N-terminal domain-containing protein</fullName>
    </recommendedName>
</protein>
<dbReference type="OrthoDB" id="9150072at2"/>
<dbReference type="CDD" id="cd16405">
    <property type="entry name" value="RepB_like_N"/>
    <property type="match status" value="1"/>
</dbReference>
<dbReference type="InterPro" id="IPR036086">
    <property type="entry name" value="ParB/Sulfiredoxin_sf"/>
</dbReference>
<dbReference type="PANTHER" id="PTHR33375">
    <property type="entry name" value="CHROMOSOME-PARTITIONING PROTEIN PARB-RELATED"/>
    <property type="match status" value="1"/>
</dbReference>
<dbReference type="SUPFAM" id="SSF110849">
    <property type="entry name" value="ParB/Sulfiredoxin"/>
    <property type="match status" value="1"/>
</dbReference>
<dbReference type="GO" id="GO:0007059">
    <property type="term" value="P:chromosome segregation"/>
    <property type="evidence" value="ECO:0007669"/>
    <property type="project" value="TreeGrafter"/>
</dbReference>
<keyword evidence="4" id="KW-1185">Reference proteome</keyword>
<evidence type="ECO:0000313" key="4">
    <source>
        <dbReference type="Proteomes" id="UP000235916"/>
    </source>
</evidence>
<dbReference type="InterPro" id="IPR004437">
    <property type="entry name" value="ParB/RepB/Spo0J"/>
</dbReference>
<comment type="caution">
    <text evidence="3">The sequence shown here is derived from an EMBL/GenBank/DDBJ whole genome shotgun (WGS) entry which is preliminary data.</text>
</comment>
<evidence type="ECO:0000256" key="1">
    <source>
        <dbReference type="ARBA" id="ARBA00006295"/>
    </source>
</evidence>
<gene>
    <name evidence="3" type="ORF">C1O66_10705</name>
</gene>
<sequence length="379" mass="40493">MDANSSSLIDPAQDIPALDDEVDIILPSETLSPPVPALPLRKPGLPKTPLVIHELDPHAVIVPDTFNRLKDFADDPKFEELRINIASAGRNSQPILVRAIEGQPGRYLLVFGERRLRACQLEGLKVHAMSIGAETPPEADCVERIRENTGRDELSAYEIAQQLKHAATTLKPGTQGELAALLGISSSKVSRAKDLAALPDEMIEAFASPREIRVQDIKTLKDAWSAQPEAVLREAALITQSAQPLTRAEVLQRYRDAVKAAADAAAAEKGEGSDGFAPCKTGAAPARPVEPKPEPLVCHGRPVGEWLMSAQGALAIRLDAAMSELQRRKLLELVQGFLQNKVLAKPKAEAVVPAGAVAMADAGNEAAQATPPLPAKEVA</sequence>
<feature type="domain" description="ParB-like N-terminal" evidence="2">
    <location>
        <begin position="53"/>
        <end position="149"/>
    </location>
</feature>
<dbReference type="RefSeq" id="WP_102767870.1">
    <property type="nucleotide sequence ID" value="NZ_POSP01000003.1"/>
</dbReference>